<reference evidence="1 2" key="1">
    <citation type="submission" date="2019-05" db="EMBL/GenBank/DDBJ databases">
        <authorList>
            <consortium name="Science for Life Laboratories"/>
        </authorList>
    </citation>
    <scope>NUCLEOTIDE SEQUENCE [LARGE SCALE GENOMIC DNA]</scope>
    <source>
        <strain evidence="1">Soil9</strain>
    </source>
</reference>
<dbReference type="AlphaFoldDB" id="A0A6P2DDC4"/>
<protein>
    <submittedName>
        <fullName evidence="1">: DDE_Tnp_IS66</fullName>
    </submittedName>
</protein>
<keyword evidence="2" id="KW-1185">Reference proteome</keyword>
<gene>
    <name evidence="1" type="ORF">SOIL9_85470</name>
</gene>
<dbReference type="Proteomes" id="UP000464178">
    <property type="component" value="Chromosome"/>
</dbReference>
<organism evidence="1 2">
    <name type="scientific">Gemmata massiliana</name>
    <dbReference type="NCBI Taxonomy" id="1210884"/>
    <lineage>
        <taxon>Bacteria</taxon>
        <taxon>Pseudomonadati</taxon>
        <taxon>Planctomycetota</taxon>
        <taxon>Planctomycetia</taxon>
        <taxon>Gemmatales</taxon>
        <taxon>Gemmataceae</taxon>
        <taxon>Gemmata</taxon>
    </lineage>
</organism>
<proteinExistence type="predicted"/>
<accession>A0A6P2DDC4</accession>
<dbReference type="KEGG" id="gms:SOIL9_85470"/>
<name>A0A6P2DDC4_9BACT</name>
<sequence>MEPDYQRILDELRRSERVAADETGWRIGGHPAWLHAWVGDRATAPTCSAAPGSCGGVPRAGLSGSRGR</sequence>
<evidence type="ECO:0000313" key="2">
    <source>
        <dbReference type="Proteomes" id="UP000464178"/>
    </source>
</evidence>
<evidence type="ECO:0000313" key="1">
    <source>
        <dbReference type="EMBL" id="VTR99351.1"/>
    </source>
</evidence>
<dbReference type="EMBL" id="LR593886">
    <property type="protein sequence ID" value="VTR99351.1"/>
    <property type="molecule type" value="Genomic_DNA"/>
</dbReference>